<dbReference type="STRING" id="1293045.H663_18125"/>
<dbReference type="InterPro" id="IPR050739">
    <property type="entry name" value="MFP"/>
</dbReference>
<evidence type="ECO:0000256" key="4">
    <source>
        <dbReference type="ARBA" id="ARBA00022475"/>
    </source>
</evidence>
<evidence type="ECO:0000256" key="8">
    <source>
        <dbReference type="ARBA" id="ARBA00023136"/>
    </source>
</evidence>
<dbReference type="Pfam" id="PF26002">
    <property type="entry name" value="Beta-barrel_AprE"/>
    <property type="match status" value="1"/>
</dbReference>
<comment type="subcellular location">
    <subcellularLocation>
        <location evidence="1 9">Cell inner membrane</location>
        <topology evidence="1 9">Single-pass membrane protein</topology>
    </subcellularLocation>
</comment>
<evidence type="ECO:0000256" key="2">
    <source>
        <dbReference type="ARBA" id="ARBA00009477"/>
    </source>
</evidence>
<dbReference type="EMBL" id="LFYT02000002">
    <property type="protein sequence ID" value="PVE44308.1"/>
    <property type="molecule type" value="Genomic_DNA"/>
</dbReference>
<dbReference type="PANTHER" id="PTHR30386:SF26">
    <property type="entry name" value="TRANSPORT PROTEIN COMB"/>
    <property type="match status" value="1"/>
</dbReference>
<dbReference type="OrthoDB" id="9775513at2"/>
<feature type="coiled-coil region" evidence="10">
    <location>
        <begin position="193"/>
        <end position="242"/>
    </location>
</feature>
<keyword evidence="10" id="KW-0175">Coiled coil</keyword>
<evidence type="ECO:0000256" key="5">
    <source>
        <dbReference type="ARBA" id="ARBA00022519"/>
    </source>
</evidence>
<sequence>MKIFWFLQSHDAGSSADELSSSLRRSRWLFWTITLTMAVFVTWAYFAEVDQITRAPGSVISSARSQIIQSLDGGVIEDLLVKEGDVVQRDQVLVKLEKTRQESGFLETRAKAAALTVTVARLQAEVLGREPKFPRETLKYPEFVQSQMVLFKKRSSAIREEVQALQSMARLTQRELNMTRPLLKTGDVSMTDVLRLERQLADIQAQITNRRNKYFQDAQAELSKAQEDLAGIEQVMAQRQDQLDQTVLHSPMHGVVKNVRVTTRGGVLRPGEEVMQIVPLEDDLVIEAKVSPTDIAFIKPGLNATIKIDAYDYAIYGTLSGKLVYISADTLNENLNVQQGEQPYYRVRVQTEGRRFSGNADKDLAIQPGMTATVELKTGSNTVLRYLVKPIFKTLTQSLSER</sequence>
<dbReference type="InterPro" id="IPR010129">
    <property type="entry name" value="T1SS_HlyD"/>
</dbReference>
<gene>
    <name evidence="12" type="ORF">H663_002345</name>
</gene>
<proteinExistence type="inferred from homology"/>
<keyword evidence="7 9" id="KW-1133">Transmembrane helix</keyword>
<dbReference type="InterPro" id="IPR058982">
    <property type="entry name" value="Beta-barrel_AprE"/>
</dbReference>
<evidence type="ECO:0000256" key="7">
    <source>
        <dbReference type="ARBA" id="ARBA00022989"/>
    </source>
</evidence>
<reference evidence="12" key="1">
    <citation type="submission" date="2017-04" db="EMBL/GenBank/DDBJ databases">
        <title>Unexpected and diverse lifestyles within the genus Limnohabitans.</title>
        <authorList>
            <person name="Kasalicky V."/>
            <person name="Mehrshad M."/>
            <person name="Andrei S.-A."/>
            <person name="Salcher M."/>
            <person name="Kratochvilova H."/>
            <person name="Simek K."/>
            <person name="Ghai R."/>
        </authorList>
    </citation>
    <scope>NUCLEOTIDE SEQUENCE [LARGE SCALE GENOMIC DNA]</scope>
    <source>
        <strain evidence="12">II-D5</strain>
    </source>
</reference>
<name>A0A2T7UI68_9BURK</name>
<evidence type="ECO:0000256" key="1">
    <source>
        <dbReference type="ARBA" id="ARBA00004377"/>
    </source>
</evidence>
<dbReference type="Gene3D" id="2.40.50.100">
    <property type="match status" value="1"/>
</dbReference>
<comment type="caution">
    <text evidence="12">The sequence shown here is derived from an EMBL/GenBank/DDBJ whole genome shotgun (WGS) entry which is preliminary data.</text>
</comment>
<keyword evidence="6 9" id="KW-0812">Transmembrane</keyword>
<keyword evidence="8 9" id="KW-0472">Membrane</keyword>
<keyword evidence="13" id="KW-1185">Reference proteome</keyword>
<evidence type="ECO:0000256" key="6">
    <source>
        <dbReference type="ARBA" id="ARBA00022692"/>
    </source>
</evidence>
<evidence type="ECO:0000256" key="10">
    <source>
        <dbReference type="SAM" id="Coils"/>
    </source>
</evidence>
<dbReference type="GO" id="GO:0015031">
    <property type="term" value="P:protein transport"/>
    <property type="evidence" value="ECO:0007669"/>
    <property type="project" value="InterPro"/>
</dbReference>
<feature type="domain" description="AprE-like beta-barrel" evidence="11">
    <location>
        <begin position="284"/>
        <end position="379"/>
    </location>
</feature>
<dbReference type="NCBIfam" id="TIGR01843">
    <property type="entry name" value="type_I_hlyD"/>
    <property type="match status" value="1"/>
</dbReference>
<evidence type="ECO:0000256" key="3">
    <source>
        <dbReference type="ARBA" id="ARBA00022448"/>
    </source>
</evidence>
<keyword evidence="3 9" id="KW-0813">Transport</keyword>
<evidence type="ECO:0000313" key="12">
    <source>
        <dbReference type="EMBL" id="PVE44308.1"/>
    </source>
</evidence>
<dbReference type="PRINTS" id="PR01490">
    <property type="entry name" value="RTXTOXIND"/>
</dbReference>
<evidence type="ECO:0000256" key="9">
    <source>
        <dbReference type="RuleBase" id="RU365093"/>
    </source>
</evidence>
<dbReference type="AlphaFoldDB" id="A0A2T7UI68"/>
<keyword evidence="5 9" id="KW-0997">Cell inner membrane</keyword>
<dbReference type="Proteomes" id="UP000037507">
    <property type="component" value="Unassembled WGS sequence"/>
</dbReference>
<organism evidence="12 13">
    <name type="scientific">Limnohabitans planktonicus II-D5</name>
    <dbReference type="NCBI Taxonomy" id="1293045"/>
    <lineage>
        <taxon>Bacteria</taxon>
        <taxon>Pseudomonadati</taxon>
        <taxon>Pseudomonadota</taxon>
        <taxon>Betaproteobacteria</taxon>
        <taxon>Burkholderiales</taxon>
        <taxon>Comamonadaceae</taxon>
        <taxon>Limnohabitans</taxon>
    </lineage>
</organism>
<dbReference type="Gene3D" id="2.40.30.170">
    <property type="match status" value="1"/>
</dbReference>
<dbReference type="GO" id="GO:0005886">
    <property type="term" value="C:plasma membrane"/>
    <property type="evidence" value="ECO:0007669"/>
    <property type="project" value="UniProtKB-SubCell"/>
</dbReference>
<comment type="similarity">
    <text evidence="2 9">Belongs to the membrane fusion protein (MFP) (TC 8.A.1) family.</text>
</comment>
<dbReference type="RefSeq" id="WP_053176023.1">
    <property type="nucleotide sequence ID" value="NZ_LFYT02000002.1"/>
</dbReference>
<protein>
    <recommendedName>
        <fullName evidence="9">Membrane fusion protein (MFP) family protein</fullName>
    </recommendedName>
</protein>
<evidence type="ECO:0000313" key="13">
    <source>
        <dbReference type="Proteomes" id="UP000037507"/>
    </source>
</evidence>
<feature type="transmembrane region" description="Helical" evidence="9">
    <location>
        <begin position="28"/>
        <end position="46"/>
    </location>
</feature>
<keyword evidence="4 9" id="KW-1003">Cell membrane</keyword>
<evidence type="ECO:0000259" key="11">
    <source>
        <dbReference type="Pfam" id="PF26002"/>
    </source>
</evidence>
<accession>A0A2T7UI68</accession>
<dbReference type="PANTHER" id="PTHR30386">
    <property type="entry name" value="MEMBRANE FUSION SUBUNIT OF EMRAB-TOLC MULTIDRUG EFFLUX PUMP"/>
    <property type="match status" value="1"/>
</dbReference>